<dbReference type="Proteomes" id="UP000248882">
    <property type="component" value="Unassembled WGS sequence"/>
</dbReference>
<feature type="domain" description="Glycosyl transferase family 1" evidence="2">
    <location>
        <begin position="184"/>
        <end position="317"/>
    </location>
</feature>
<evidence type="ECO:0000313" key="4">
    <source>
        <dbReference type="Proteomes" id="UP000248882"/>
    </source>
</evidence>
<dbReference type="GO" id="GO:0009103">
    <property type="term" value="P:lipopolysaccharide biosynthetic process"/>
    <property type="evidence" value="ECO:0007669"/>
    <property type="project" value="TreeGrafter"/>
</dbReference>
<dbReference type="PANTHER" id="PTHR46401:SF2">
    <property type="entry name" value="GLYCOSYLTRANSFERASE WBBK-RELATED"/>
    <property type="match status" value="1"/>
</dbReference>
<dbReference type="InterPro" id="IPR001296">
    <property type="entry name" value="Glyco_trans_1"/>
</dbReference>
<sequence>MKDKIRVLVSNLPLPYQGIGSWTFEFNYFLEKNKFFDFVLSPNKEGDSSYIFSAKRKWFPGSQFVRQKALTDWVAKDYLSELLKIGQKKLPVQILVIDDQALLEAVCTIKTQLPQGSEIIFYYHGHALKLNPSLAHLTDKVFFLTEAGYLESLNINNEFTPEVHIVGNGVSSVIFHPLVADEKTSLRESMGFERKDIIICWMANSRPVKGIHLFGKLIPKLLELDPRIKIVTIGHEPNTLWENDRLFQIGKKTSQEVAKYLQLSDYYFFTSLWKEGFGLSLVEAIKCGNFILCSDNGGIKDVVSTYPNVHLIDKPNILNSWIEAFKEQLLKPNVDTKQQFQFSDFEEFYSLDSWEKRLKRGLA</sequence>
<dbReference type="Gene3D" id="3.40.50.2000">
    <property type="entry name" value="Glycogen Phosphorylase B"/>
    <property type="match status" value="1"/>
</dbReference>
<dbReference type="CDD" id="cd03801">
    <property type="entry name" value="GT4_PimA-like"/>
    <property type="match status" value="1"/>
</dbReference>
<proteinExistence type="predicted"/>
<reference evidence="3 4" key="1">
    <citation type="submission" date="2018-06" db="EMBL/GenBank/DDBJ databases">
        <title>Genomic Encyclopedia of Archaeal and Bacterial Type Strains, Phase II (KMG-II): from individual species to whole genera.</title>
        <authorList>
            <person name="Goeker M."/>
        </authorList>
    </citation>
    <scope>NUCLEOTIDE SEQUENCE [LARGE SCALE GENOMIC DNA]</scope>
    <source>
        <strain evidence="3 4">DSM 19830</strain>
    </source>
</reference>
<protein>
    <submittedName>
        <fullName evidence="3">Glycosyltransferase involved in cell wall biosynthesis</fullName>
    </submittedName>
</protein>
<dbReference type="GO" id="GO:0016757">
    <property type="term" value="F:glycosyltransferase activity"/>
    <property type="evidence" value="ECO:0007669"/>
    <property type="project" value="InterPro"/>
</dbReference>
<dbReference type="SUPFAM" id="SSF53756">
    <property type="entry name" value="UDP-Glycosyltransferase/glycogen phosphorylase"/>
    <property type="match status" value="1"/>
</dbReference>
<gene>
    <name evidence="3" type="ORF">LV85_03873</name>
</gene>
<keyword evidence="4" id="KW-1185">Reference proteome</keyword>
<evidence type="ECO:0000259" key="2">
    <source>
        <dbReference type="Pfam" id="PF00534"/>
    </source>
</evidence>
<dbReference type="PANTHER" id="PTHR46401">
    <property type="entry name" value="GLYCOSYLTRANSFERASE WBBK-RELATED"/>
    <property type="match status" value="1"/>
</dbReference>
<evidence type="ECO:0000256" key="1">
    <source>
        <dbReference type="ARBA" id="ARBA00022679"/>
    </source>
</evidence>
<name>A0A2W7QHF5_9BACT</name>
<dbReference type="AlphaFoldDB" id="A0A2W7QHF5"/>
<dbReference type="EMBL" id="QKZT01000023">
    <property type="protein sequence ID" value="PZX47683.1"/>
    <property type="molecule type" value="Genomic_DNA"/>
</dbReference>
<organism evidence="3 4">
    <name type="scientific">Algoriphagus chordae</name>
    <dbReference type="NCBI Taxonomy" id="237019"/>
    <lineage>
        <taxon>Bacteria</taxon>
        <taxon>Pseudomonadati</taxon>
        <taxon>Bacteroidota</taxon>
        <taxon>Cytophagia</taxon>
        <taxon>Cytophagales</taxon>
        <taxon>Cyclobacteriaceae</taxon>
        <taxon>Algoriphagus</taxon>
    </lineage>
</organism>
<keyword evidence="1 3" id="KW-0808">Transferase</keyword>
<dbReference type="OrthoDB" id="9801573at2"/>
<evidence type="ECO:0000313" key="3">
    <source>
        <dbReference type="EMBL" id="PZX47683.1"/>
    </source>
</evidence>
<dbReference type="RefSeq" id="WP_111322535.1">
    <property type="nucleotide sequence ID" value="NZ_QKZT01000023.1"/>
</dbReference>
<dbReference type="Pfam" id="PF00534">
    <property type="entry name" value="Glycos_transf_1"/>
    <property type="match status" value="1"/>
</dbReference>
<accession>A0A2W7QHF5</accession>
<comment type="caution">
    <text evidence="3">The sequence shown here is derived from an EMBL/GenBank/DDBJ whole genome shotgun (WGS) entry which is preliminary data.</text>
</comment>